<keyword evidence="3" id="KW-0378">Hydrolase</keyword>
<dbReference type="InterPro" id="IPR032093">
    <property type="entry name" value="PhoD_N"/>
</dbReference>
<dbReference type="InterPro" id="IPR038607">
    <property type="entry name" value="PhoD-like_sf"/>
</dbReference>
<sequence length="544" mass="59728">MVRKVRKVRMARPHRLPTPDRRSFLAFTGIGTAAFVLGTGVAGHAAPVARPLPDYPFTLGVASGDPTPDGVVLWTRLAPDPLADDGRGGMPARDLPVEYEVATDDRFRDVVRRGTAVATPDLAHSVHPEVRGLEPGRVYFYRFRAGGEIGPVGRTKTAPAPGARVSALNLAMTSCQAWYHGHYTAYRDIAAQDLDLMMFLGDYIYEYAITPANLWRQGAPPLSAAHAAAVLTLEQYRLRYSLTKSDPHLQAAHAAAPWAVTADDHEVENDYAGEHSRYGVAPEDFLRRRAVAYRAWYENQPLGAASLPKGPDMHLYRRLRYGRLAEFSVLDTRQYRDDVPADGGVPGGGHTDPARSILGRPQEKWLYDGLRNSDTTWNVLVQQVVMALIDRDTGPGTAYSMDQWDGFTANRDRLFDVLTEHEVANPLVLTGDIHRHAAIELKADFADPDSATIGTELVTTSVASDGDGADRDRFAPIWLGNEHVKMYNGRRGYVQLHMTPDAVTSDFKVIDRIQADDSGTVSTVARFVTEEGRPGLNPIGGGRP</sequence>
<feature type="domain" description="Phospholipase D N-terminal" evidence="2">
    <location>
        <begin position="59"/>
        <end position="157"/>
    </location>
</feature>
<dbReference type="Pfam" id="PF16655">
    <property type="entry name" value="PhoD_N"/>
    <property type="match status" value="1"/>
</dbReference>
<evidence type="ECO:0000313" key="4">
    <source>
        <dbReference type="Proteomes" id="UP000546642"/>
    </source>
</evidence>
<reference evidence="3 4" key="1">
    <citation type="submission" date="2020-08" db="EMBL/GenBank/DDBJ databases">
        <title>Sequencing the genomes of 1000 actinobacteria strains.</title>
        <authorList>
            <person name="Klenk H.-P."/>
        </authorList>
    </citation>
    <scope>NUCLEOTIDE SEQUENCE [LARGE SCALE GENOMIC DNA]</scope>
    <source>
        <strain evidence="3 4">DSM 46659</strain>
    </source>
</reference>
<dbReference type="PANTHER" id="PTHR43606">
    <property type="entry name" value="PHOSPHATASE, PUTATIVE (AFU_ORTHOLOGUE AFUA_6G08710)-RELATED"/>
    <property type="match status" value="1"/>
</dbReference>
<dbReference type="PANTHER" id="PTHR43606:SF2">
    <property type="entry name" value="ALKALINE PHOSPHATASE FAMILY PROTEIN (AFU_ORTHOLOGUE AFUA_5G03860)"/>
    <property type="match status" value="1"/>
</dbReference>
<dbReference type="Proteomes" id="UP000546642">
    <property type="component" value="Unassembled WGS sequence"/>
</dbReference>
<accession>A0A7X0D8Z0</accession>
<proteinExistence type="predicted"/>
<dbReference type="Gene3D" id="3.60.21.70">
    <property type="entry name" value="PhoD-like phosphatase"/>
    <property type="match status" value="1"/>
</dbReference>
<feature type="domain" description="PhoD-like phosphatase metallophosphatase" evidence="1">
    <location>
        <begin position="170"/>
        <end position="507"/>
    </location>
</feature>
<dbReference type="GO" id="GO:0004035">
    <property type="term" value="F:alkaline phosphatase activity"/>
    <property type="evidence" value="ECO:0007669"/>
    <property type="project" value="UniProtKB-EC"/>
</dbReference>
<dbReference type="Pfam" id="PF09423">
    <property type="entry name" value="PhoD"/>
    <property type="match status" value="1"/>
</dbReference>
<comment type="caution">
    <text evidence="3">The sequence shown here is derived from an EMBL/GenBank/DDBJ whole genome shotgun (WGS) entry which is preliminary data.</text>
</comment>
<dbReference type="InterPro" id="IPR029052">
    <property type="entry name" value="Metallo-depent_PP-like"/>
</dbReference>
<dbReference type="EMBL" id="JACHDS010000001">
    <property type="protein sequence ID" value="MBB6174514.1"/>
    <property type="molecule type" value="Genomic_DNA"/>
</dbReference>
<evidence type="ECO:0000259" key="1">
    <source>
        <dbReference type="Pfam" id="PF09423"/>
    </source>
</evidence>
<organism evidence="3 4">
    <name type="scientific">Nocardiopsis mwathae</name>
    <dbReference type="NCBI Taxonomy" id="1472723"/>
    <lineage>
        <taxon>Bacteria</taxon>
        <taxon>Bacillati</taxon>
        <taxon>Actinomycetota</taxon>
        <taxon>Actinomycetes</taxon>
        <taxon>Streptosporangiales</taxon>
        <taxon>Nocardiopsidaceae</taxon>
        <taxon>Nocardiopsis</taxon>
    </lineage>
</organism>
<dbReference type="RefSeq" id="WP_221308223.1">
    <property type="nucleotide sequence ID" value="NZ_JACHDS010000001.1"/>
</dbReference>
<dbReference type="PROSITE" id="PS51318">
    <property type="entry name" value="TAT"/>
    <property type="match status" value="1"/>
</dbReference>
<dbReference type="InterPro" id="IPR052900">
    <property type="entry name" value="Phospholipid_Metab_Enz"/>
</dbReference>
<dbReference type="SUPFAM" id="SSF56300">
    <property type="entry name" value="Metallo-dependent phosphatases"/>
    <property type="match status" value="1"/>
</dbReference>
<evidence type="ECO:0000313" key="3">
    <source>
        <dbReference type="EMBL" id="MBB6174514.1"/>
    </source>
</evidence>
<keyword evidence="4" id="KW-1185">Reference proteome</keyword>
<dbReference type="AlphaFoldDB" id="A0A7X0D8Z0"/>
<dbReference type="EC" id="3.1.3.1" evidence="3"/>
<evidence type="ECO:0000259" key="2">
    <source>
        <dbReference type="Pfam" id="PF16655"/>
    </source>
</evidence>
<gene>
    <name evidence="3" type="ORF">HNR23_004574</name>
</gene>
<dbReference type="Gene3D" id="2.60.40.380">
    <property type="entry name" value="Purple acid phosphatase-like, N-terminal"/>
    <property type="match status" value="1"/>
</dbReference>
<dbReference type="CDD" id="cd07389">
    <property type="entry name" value="MPP_PhoD"/>
    <property type="match status" value="1"/>
</dbReference>
<dbReference type="InterPro" id="IPR018946">
    <property type="entry name" value="PhoD-like_MPP"/>
</dbReference>
<protein>
    <submittedName>
        <fullName evidence="3">Alkaline phosphatase D</fullName>
        <ecNumber evidence="3">3.1.3.1</ecNumber>
    </submittedName>
</protein>
<name>A0A7X0D8Z0_9ACTN</name>
<dbReference type="InterPro" id="IPR006311">
    <property type="entry name" value="TAT_signal"/>
</dbReference>